<protein>
    <submittedName>
        <fullName evidence="2">Uncharacterized protein</fullName>
    </submittedName>
</protein>
<dbReference type="AlphaFoldDB" id="A0A835Q1B4"/>
<dbReference type="EMBL" id="JADCNM010000011">
    <property type="protein sequence ID" value="KAG0462838.1"/>
    <property type="molecule type" value="Genomic_DNA"/>
</dbReference>
<dbReference type="Proteomes" id="UP000639772">
    <property type="component" value="Chromosome 11"/>
</dbReference>
<organism evidence="2 3">
    <name type="scientific">Vanilla planifolia</name>
    <name type="common">Vanilla</name>
    <dbReference type="NCBI Taxonomy" id="51239"/>
    <lineage>
        <taxon>Eukaryota</taxon>
        <taxon>Viridiplantae</taxon>
        <taxon>Streptophyta</taxon>
        <taxon>Embryophyta</taxon>
        <taxon>Tracheophyta</taxon>
        <taxon>Spermatophyta</taxon>
        <taxon>Magnoliopsida</taxon>
        <taxon>Liliopsida</taxon>
        <taxon>Asparagales</taxon>
        <taxon>Orchidaceae</taxon>
        <taxon>Vanilloideae</taxon>
        <taxon>Vanilleae</taxon>
        <taxon>Vanilla</taxon>
    </lineage>
</organism>
<evidence type="ECO:0000313" key="2">
    <source>
        <dbReference type="EMBL" id="KAG0462838.1"/>
    </source>
</evidence>
<gene>
    <name evidence="2" type="ORF">HPP92_021314</name>
</gene>
<feature type="compositionally biased region" description="Basic and acidic residues" evidence="1">
    <location>
        <begin position="10"/>
        <end position="21"/>
    </location>
</feature>
<sequence>MKVLEMLEGNQKEDVREEKRGRRIGMEPELQSMEELPIDAPQKKLARQLDFSEMLLRAPGKTSIAPEAALKLPASTTIIVGASSPSNPVPM</sequence>
<reference evidence="2 3" key="1">
    <citation type="journal article" date="2020" name="Nat. Food">
        <title>A phased Vanilla planifolia genome enables genetic improvement of flavour and production.</title>
        <authorList>
            <person name="Hasing T."/>
            <person name="Tang H."/>
            <person name="Brym M."/>
            <person name="Khazi F."/>
            <person name="Huang T."/>
            <person name="Chambers A.H."/>
        </authorList>
    </citation>
    <scope>NUCLEOTIDE SEQUENCE [LARGE SCALE GENOMIC DNA]</scope>
    <source>
        <tissue evidence="2">Leaf</tissue>
    </source>
</reference>
<evidence type="ECO:0000313" key="3">
    <source>
        <dbReference type="Proteomes" id="UP000639772"/>
    </source>
</evidence>
<comment type="caution">
    <text evidence="2">The sequence shown here is derived from an EMBL/GenBank/DDBJ whole genome shotgun (WGS) entry which is preliminary data.</text>
</comment>
<feature type="region of interest" description="Disordered" evidence="1">
    <location>
        <begin position="1"/>
        <end position="21"/>
    </location>
</feature>
<evidence type="ECO:0000256" key="1">
    <source>
        <dbReference type="SAM" id="MobiDB-lite"/>
    </source>
</evidence>
<accession>A0A835Q1B4</accession>
<name>A0A835Q1B4_VANPL</name>
<proteinExistence type="predicted"/>